<evidence type="ECO:0000256" key="1">
    <source>
        <dbReference type="SAM" id="Phobius"/>
    </source>
</evidence>
<name>A0A2H0D034_9BACT</name>
<reference evidence="2 3" key="1">
    <citation type="submission" date="2017-09" db="EMBL/GenBank/DDBJ databases">
        <title>Depth-based differentiation of microbial function through sediment-hosted aquifers and enrichment of novel symbionts in the deep terrestrial subsurface.</title>
        <authorList>
            <person name="Probst A.J."/>
            <person name="Ladd B."/>
            <person name="Jarett J.K."/>
            <person name="Geller-Mcgrath D.E."/>
            <person name="Sieber C.M."/>
            <person name="Emerson J.B."/>
            <person name="Anantharaman K."/>
            <person name="Thomas B.C."/>
            <person name="Malmstrom R."/>
            <person name="Stieglmeier M."/>
            <person name="Klingl A."/>
            <person name="Woyke T."/>
            <person name="Ryan C.M."/>
            <person name="Banfield J.F."/>
        </authorList>
    </citation>
    <scope>NUCLEOTIDE SEQUENCE [LARGE SCALE GENOMIC DNA]</scope>
    <source>
        <strain evidence="2">CG22_combo_CG10-13_8_21_14_all_39_9</strain>
    </source>
</reference>
<keyword evidence="1" id="KW-0812">Transmembrane</keyword>
<protein>
    <recommendedName>
        <fullName evidence="4">Glycosyltransferase RgtA/B/C/D-like domain-containing protein</fullName>
    </recommendedName>
</protein>
<accession>A0A2H0D034</accession>
<comment type="caution">
    <text evidence="2">The sequence shown here is derived from an EMBL/GenBank/DDBJ whole genome shotgun (WGS) entry which is preliminary data.</text>
</comment>
<proteinExistence type="predicted"/>
<feature type="transmembrane region" description="Helical" evidence="1">
    <location>
        <begin position="228"/>
        <end position="247"/>
    </location>
</feature>
<sequence length="553" mass="64295">MLNNKSKNIIFYVTLAVVFFVLALWFTGIPIAEINHVLPSGGDSLLVSYIWSWEMHQIPINPLELFNANIFAPFKNTLAFTEHMLGSLLLAWPLFLIFKNIVLVFNLISLGSFAISGLGMYLLANYLTKNKAASLVAAFIYAFAPFKIEHLEHINLSGMWLPYFFLYLERFFESQTWRNVLLLTLFISLVFLNAMQYFLFLPMIVLLFLIKNILCKTFKITKGNICKILTSIIILAAIIIPLTIPYISLQKNFGFQRAVENIEGISPDLFDYFVSPFVFKYYSPLLQEWVVGPGIFVMILLIISIFFIYQKSVDIKRTHIYFLIGLIAVLFSFGYYIQLTRAEIGGMIGPWAFFYNFIPGYSGIRAVGRFSIFFLLSASIIIAIGLAKIFQDKIKKNNYQIFYVLIILLILFIEFSLVKPKQYIPMPDRVNPVYSWVKNQKDANIYLEMPMGWNYLKENYDKLYDYNSISHFKKIINGYSGYAPKEYEKLNNELMHFDMGDIRLIKDYGATDIIFHFDFYPENFKKTTLEKLSTENSVELIYQIDNDYVFQIK</sequence>
<feature type="transmembrane region" description="Helical" evidence="1">
    <location>
        <begin position="320"/>
        <end position="338"/>
    </location>
</feature>
<dbReference type="EMBL" id="PCTN01000150">
    <property type="protein sequence ID" value="PIP75496.1"/>
    <property type="molecule type" value="Genomic_DNA"/>
</dbReference>
<feature type="transmembrane region" description="Helical" evidence="1">
    <location>
        <begin position="9"/>
        <end position="32"/>
    </location>
</feature>
<evidence type="ECO:0000313" key="3">
    <source>
        <dbReference type="Proteomes" id="UP000230159"/>
    </source>
</evidence>
<feature type="transmembrane region" description="Helical" evidence="1">
    <location>
        <begin position="180"/>
        <end position="208"/>
    </location>
</feature>
<feature type="transmembrane region" description="Helical" evidence="1">
    <location>
        <begin position="289"/>
        <end position="308"/>
    </location>
</feature>
<organism evidence="2 3">
    <name type="scientific">Candidatus Kuenenbacteria bacterium CG22_combo_CG10-13_8_21_14_all_39_9</name>
    <dbReference type="NCBI Taxonomy" id="1974621"/>
    <lineage>
        <taxon>Bacteria</taxon>
        <taxon>Candidatus Kueneniibacteriota</taxon>
    </lineage>
</organism>
<gene>
    <name evidence="2" type="ORF">COW86_03470</name>
</gene>
<evidence type="ECO:0000313" key="2">
    <source>
        <dbReference type="EMBL" id="PIP75496.1"/>
    </source>
</evidence>
<keyword evidence="1" id="KW-1133">Transmembrane helix</keyword>
<feature type="transmembrane region" description="Helical" evidence="1">
    <location>
        <begin position="401"/>
        <end position="418"/>
    </location>
</feature>
<feature type="transmembrane region" description="Helical" evidence="1">
    <location>
        <begin position="370"/>
        <end position="389"/>
    </location>
</feature>
<dbReference type="AlphaFoldDB" id="A0A2H0D034"/>
<dbReference type="Proteomes" id="UP000230159">
    <property type="component" value="Unassembled WGS sequence"/>
</dbReference>
<evidence type="ECO:0008006" key="4">
    <source>
        <dbReference type="Google" id="ProtNLM"/>
    </source>
</evidence>
<keyword evidence="1" id="KW-0472">Membrane</keyword>
<feature type="transmembrane region" description="Helical" evidence="1">
    <location>
        <begin position="344"/>
        <end position="363"/>
    </location>
</feature>
<feature type="transmembrane region" description="Helical" evidence="1">
    <location>
        <begin position="90"/>
        <end position="123"/>
    </location>
</feature>